<evidence type="ECO:0008006" key="3">
    <source>
        <dbReference type="Google" id="ProtNLM"/>
    </source>
</evidence>
<dbReference type="InterPro" id="IPR005585">
    <property type="entry name" value="DUF327"/>
</dbReference>
<dbReference type="Proteomes" id="UP000276437">
    <property type="component" value="Chromosome"/>
</dbReference>
<dbReference type="KEGG" id="mana:MAMMFC1_00979"/>
<name>A0A348AGY3_9FIRM</name>
<dbReference type="AlphaFoldDB" id="A0A348AGY3"/>
<dbReference type="Gene3D" id="1.20.120.490">
    <property type="entry name" value="Hypothetical protein TM1646-like domain"/>
    <property type="match status" value="1"/>
</dbReference>
<dbReference type="InterPro" id="IPR024042">
    <property type="entry name" value="TM1646-like_dom_sf"/>
</dbReference>
<proteinExistence type="predicted"/>
<accession>A0A348AGY3</accession>
<dbReference type="EMBL" id="AP018449">
    <property type="protein sequence ID" value="BBB90331.1"/>
    <property type="molecule type" value="Genomic_DNA"/>
</dbReference>
<reference evidence="1 2" key="1">
    <citation type="journal article" date="2018" name="Int. J. Syst. Evol. Microbiol.">
        <title>Methylomusa anaerophila gen. nov., sp. nov., an anaerobic methanol-utilizing bacterium isolated from a microbial fuel cell.</title>
        <authorList>
            <person name="Amano N."/>
            <person name="Yamamuro A."/>
            <person name="Miyahara M."/>
            <person name="Kouzuma A."/>
            <person name="Abe T."/>
            <person name="Watanabe K."/>
        </authorList>
    </citation>
    <scope>NUCLEOTIDE SEQUENCE [LARGE SCALE GENOMIC DNA]</scope>
    <source>
        <strain evidence="1 2">MMFC1</strain>
    </source>
</reference>
<protein>
    <recommendedName>
        <fullName evidence="3">DUF327 domain-containing protein</fullName>
    </recommendedName>
</protein>
<keyword evidence="2" id="KW-1185">Reference proteome</keyword>
<sequence>MSMKIGKLGIPNQPVLTDRDAGNRVEKSGGYFASDLLSTQEKQSVERLKTMLAQIDEGGRRLSVTPTYSELKSYRELVRTFIGEAVGRMYTLESRTGWDRQGRHKMFSLIRKIDDKLAEMAEDVRIGQERQLDIMAKHDAIRGMLVDLYM</sequence>
<evidence type="ECO:0000313" key="2">
    <source>
        <dbReference type="Proteomes" id="UP000276437"/>
    </source>
</evidence>
<evidence type="ECO:0000313" key="1">
    <source>
        <dbReference type="EMBL" id="BBB90331.1"/>
    </source>
</evidence>
<dbReference type="SUPFAM" id="SSF158397">
    <property type="entry name" value="TM1646-like"/>
    <property type="match status" value="1"/>
</dbReference>
<gene>
    <name evidence="1" type="ORF">MAMMFC1_00979</name>
</gene>
<dbReference type="Pfam" id="PF03885">
    <property type="entry name" value="DUF327"/>
    <property type="match status" value="1"/>
</dbReference>
<organism evidence="1 2">
    <name type="scientific">Methylomusa anaerophila</name>
    <dbReference type="NCBI Taxonomy" id="1930071"/>
    <lineage>
        <taxon>Bacteria</taxon>
        <taxon>Bacillati</taxon>
        <taxon>Bacillota</taxon>
        <taxon>Negativicutes</taxon>
        <taxon>Selenomonadales</taxon>
        <taxon>Sporomusaceae</taxon>
        <taxon>Methylomusa</taxon>
    </lineage>
</organism>